<dbReference type="GO" id="GO:0061665">
    <property type="term" value="F:SUMO ligase activity"/>
    <property type="evidence" value="ECO:0007669"/>
    <property type="project" value="TreeGrafter"/>
</dbReference>
<dbReference type="OMA" id="TSGNPMM"/>
<feature type="compositionally biased region" description="Polar residues" evidence="9">
    <location>
        <begin position="12"/>
        <end position="37"/>
    </location>
</feature>
<dbReference type="GO" id="GO:0016925">
    <property type="term" value="P:protein sumoylation"/>
    <property type="evidence" value="ECO:0007669"/>
    <property type="project" value="TreeGrafter"/>
</dbReference>
<dbReference type="AlphaFoldDB" id="A0A3P8VIK7"/>
<evidence type="ECO:0000256" key="7">
    <source>
        <dbReference type="ARBA" id="ARBA00023242"/>
    </source>
</evidence>
<keyword evidence="3" id="KW-0479">Metal-binding</keyword>
<reference evidence="11" key="3">
    <citation type="submission" date="2025-09" db="UniProtKB">
        <authorList>
            <consortium name="Ensembl"/>
        </authorList>
    </citation>
    <scope>IDENTIFICATION</scope>
</reference>
<evidence type="ECO:0000256" key="1">
    <source>
        <dbReference type="ARBA" id="ARBA00004123"/>
    </source>
</evidence>
<feature type="compositionally biased region" description="Polar residues" evidence="9">
    <location>
        <begin position="716"/>
        <end position="725"/>
    </location>
</feature>
<feature type="region of interest" description="Disordered" evidence="9">
    <location>
        <begin position="51"/>
        <end position="71"/>
    </location>
</feature>
<dbReference type="Gene3D" id="3.30.40.10">
    <property type="entry name" value="Zinc/RING finger domain, C3HC4 (zinc finger)"/>
    <property type="match status" value="1"/>
</dbReference>
<evidence type="ECO:0000313" key="11">
    <source>
        <dbReference type="Ensembl" id="ENSCSEP00000014099.1"/>
    </source>
</evidence>
<evidence type="ECO:0000256" key="6">
    <source>
        <dbReference type="ARBA" id="ARBA00022843"/>
    </source>
</evidence>
<comment type="subcellular location">
    <subcellularLocation>
        <location evidence="1">Nucleus</location>
    </subcellularLocation>
</comment>
<dbReference type="InterPro" id="IPR013083">
    <property type="entry name" value="Znf_RING/FYVE/PHD"/>
</dbReference>
<sequence>MNPLNQMKAGLANNSHSEGSYSYDPSNWQQPTNQPTGSLSVVTTVWGVTNPSASQGLGGGVMGPGANPGGGPMMQGPSGPGMGGGPGGYMGQQGYGEPNKGYMNQGMYGRPTGGYSGGPGGYPSNPGGSRGSADFTQAAAAAVAAAAATATATATATVAAIQEKQNQEMNYGQMPGPAYNSQFMSHSGPRGPPNMSPAGMGPGPGGPARVPPSMGPMYGPGGPQRVSQHPNYGPGPQQGHLRPQQGLKRPYSEVSCPGGAGPAPQRSGSSPSYQSHKMPLPQYPPSGPPNSQYYKQEQLNGQGGGLNALTAGGPGGVYNSFSQPSGPGRGLPGYPSSPVPGNPTPPITPSGSMAPPYMSPGNSDIKPPPSAFLPDIKPNMAGLPPPPPTGNPSDELRLTFPVRDGVVLEPFRLEHNLAVSNHVFQLRESVYKTLIMRPDLELQFKCYHHEDRQMNTNWPASVQVSVNATPLTIERGDNKTSHKPLYLKQVCQPGRNTIQITVTACCCSHLFVLQLVHRPSVRSVLQGLMKKRLLPAEHCVTKIKRNFSSGSIPGTPGLNGEDGVEQTAIRVSLKCPITFRRIQLPARGHDCRHIQCFDLESYLQLNCERGTWRCPVCLEVDQYMLGILIYVQNSEYEEITIDPVCSWKPVPVKPDIHVKEESDGPVLKRCRTLSPSHMVLPSVMEMIASLGPAPSSSTAPAASSNTPEYPGPAPSYSAQSGTFSDFSGPGTPGMGADFSSPGPPPLSYQSELSSALLTPDKPPPHPLTGQIPASGRLDSTSHGASLAQQSQSLQGNSQLGGGTQLMQRSNPNPRLQADSSFSLVGSADVPEPSLDLLPELTNPDELLSYLGPPDLPSNNNDDLLSLFENN</sequence>
<keyword evidence="4 8" id="KW-0863">Zinc-finger</keyword>
<feature type="region of interest" description="Disordered" evidence="9">
    <location>
        <begin position="170"/>
        <end position="396"/>
    </location>
</feature>
<evidence type="ECO:0000256" key="9">
    <source>
        <dbReference type="SAM" id="MobiDB-lite"/>
    </source>
</evidence>
<dbReference type="Pfam" id="PF25527">
    <property type="entry name" value="GBD-like_ZMIZ1_ZMIZ2"/>
    <property type="match status" value="1"/>
</dbReference>
<feature type="compositionally biased region" description="Pro residues" evidence="9">
    <location>
        <begin position="335"/>
        <end position="348"/>
    </location>
</feature>
<dbReference type="GO" id="GO:0005634">
    <property type="term" value="C:nucleus"/>
    <property type="evidence" value="ECO:0007669"/>
    <property type="project" value="UniProtKB-SubCell"/>
</dbReference>
<protein>
    <submittedName>
        <fullName evidence="11">Zinc finger MIZ-type containing 2</fullName>
    </submittedName>
</protein>
<feature type="region of interest" description="Disordered" evidence="9">
    <location>
        <begin position="691"/>
        <end position="870"/>
    </location>
</feature>
<evidence type="ECO:0000313" key="12">
    <source>
        <dbReference type="Proteomes" id="UP000265120"/>
    </source>
</evidence>
<evidence type="ECO:0000256" key="4">
    <source>
        <dbReference type="ARBA" id="ARBA00022771"/>
    </source>
</evidence>
<organism evidence="11 12">
    <name type="scientific">Cynoglossus semilaevis</name>
    <name type="common">Tongue sole</name>
    <dbReference type="NCBI Taxonomy" id="244447"/>
    <lineage>
        <taxon>Eukaryota</taxon>
        <taxon>Metazoa</taxon>
        <taxon>Chordata</taxon>
        <taxon>Craniata</taxon>
        <taxon>Vertebrata</taxon>
        <taxon>Euteleostomi</taxon>
        <taxon>Actinopterygii</taxon>
        <taxon>Neopterygii</taxon>
        <taxon>Teleostei</taxon>
        <taxon>Neoteleostei</taxon>
        <taxon>Acanthomorphata</taxon>
        <taxon>Carangaria</taxon>
        <taxon>Pleuronectiformes</taxon>
        <taxon>Pleuronectoidei</taxon>
        <taxon>Cynoglossidae</taxon>
        <taxon>Cynoglossinae</taxon>
        <taxon>Cynoglossus</taxon>
    </lineage>
</organism>
<dbReference type="PROSITE" id="PS51044">
    <property type="entry name" value="ZF_SP_RING"/>
    <property type="match status" value="1"/>
</dbReference>
<keyword evidence="7" id="KW-0539">Nucleus</keyword>
<keyword evidence="6" id="KW-0832">Ubl conjugation</keyword>
<dbReference type="GO" id="GO:0000785">
    <property type="term" value="C:chromatin"/>
    <property type="evidence" value="ECO:0007669"/>
    <property type="project" value="TreeGrafter"/>
</dbReference>
<feature type="compositionally biased region" description="Polar residues" evidence="9">
    <location>
        <begin position="266"/>
        <end position="275"/>
    </location>
</feature>
<dbReference type="PANTHER" id="PTHR10782:SF38">
    <property type="entry name" value="ZINC FINGER MIZ DOMAIN-CONTAINING PROTEIN 2"/>
    <property type="match status" value="1"/>
</dbReference>
<name>A0A3P8VIK7_CYNSE</name>
<dbReference type="InterPro" id="IPR004181">
    <property type="entry name" value="Znf_MIZ"/>
</dbReference>
<keyword evidence="5" id="KW-0862">Zinc</keyword>
<feature type="domain" description="SP-RING-type" evidence="10">
    <location>
        <begin position="560"/>
        <end position="644"/>
    </location>
</feature>
<feature type="compositionally biased region" description="Low complexity" evidence="9">
    <location>
        <begin position="785"/>
        <end position="797"/>
    </location>
</feature>
<evidence type="ECO:0000256" key="2">
    <source>
        <dbReference type="ARBA" id="ARBA00022499"/>
    </source>
</evidence>
<dbReference type="GeneTree" id="ENSGT01030000234539"/>
<proteinExistence type="predicted"/>
<evidence type="ECO:0000256" key="3">
    <source>
        <dbReference type="ARBA" id="ARBA00022723"/>
    </source>
</evidence>
<evidence type="ECO:0000259" key="10">
    <source>
        <dbReference type="PROSITE" id="PS51044"/>
    </source>
</evidence>
<dbReference type="GO" id="GO:0003712">
    <property type="term" value="F:transcription coregulator activity"/>
    <property type="evidence" value="ECO:0007669"/>
    <property type="project" value="TreeGrafter"/>
</dbReference>
<dbReference type="GO" id="GO:0008270">
    <property type="term" value="F:zinc ion binding"/>
    <property type="evidence" value="ECO:0007669"/>
    <property type="project" value="UniProtKB-KW"/>
</dbReference>
<keyword evidence="12" id="KW-1185">Reference proteome</keyword>
<reference evidence="11 12" key="1">
    <citation type="journal article" date="2014" name="Nat. Genet.">
        <title>Whole-genome sequence of a flatfish provides insights into ZW sex chromosome evolution and adaptation to a benthic lifestyle.</title>
        <authorList>
            <person name="Chen S."/>
            <person name="Zhang G."/>
            <person name="Shao C."/>
            <person name="Huang Q."/>
            <person name="Liu G."/>
            <person name="Zhang P."/>
            <person name="Song W."/>
            <person name="An N."/>
            <person name="Chalopin D."/>
            <person name="Volff J.N."/>
            <person name="Hong Y."/>
            <person name="Li Q."/>
            <person name="Sha Z."/>
            <person name="Zhou H."/>
            <person name="Xie M."/>
            <person name="Yu Q."/>
            <person name="Liu Y."/>
            <person name="Xiang H."/>
            <person name="Wang N."/>
            <person name="Wu K."/>
            <person name="Yang C."/>
            <person name="Zhou Q."/>
            <person name="Liao X."/>
            <person name="Yang L."/>
            <person name="Hu Q."/>
            <person name="Zhang J."/>
            <person name="Meng L."/>
            <person name="Jin L."/>
            <person name="Tian Y."/>
            <person name="Lian J."/>
            <person name="Yang J."/>
            <person name="Miao G."/>
            <person name="Liu S."/>
            <person name="Liang Z."/>
            <person name="Yan F."/>
            <person name="Li Y."/>
            <person name="Sun B."/>
            <person name="Zhang H."/>
            <person name="Zhang J."/>
            <person name="Zhu Y."/>
            <person name="Du M."/>
            <person name="Zhao Y."/>
            <person name="Schartl M."/>
            <person name="Tang Q."/>
            <person name="Wang J."/>
        </authorList>
    </citation>
    <scope>NUCLEOTIDE SEQUENCE</scope>
</reference>
<evidence type="ECO:0000256" key="8">
    <source>
        <dbReference type="PROSITE-ProRule" id="PRU00452"/>
    </source>
</evidence>
<feature type="region of interest" description="Disordered" evidence="9">
    <location>
        <begin position="1"/>
        <end position="37"/>
    </location>
</feature>
<feature type="compositionally biased region" description="Polar residues" evidence="9">
    <location>
        <begin position="806"/>
        <end position="823"/>
    </location>
</feature>
<feature type="compositionally biased region" description="Gly residues" evidence="9">
    <location>
        <begin position="301"/>
        <end position="316"/>
    </location>
</feature>
<feature type="compositionally biased region" description="Polar residues" evidence="9">
    <location>
        <begin position="747"/>
        <end position="756"/>
    </location>
</feature>
<dbReference type="Proteomes" id="UP000265120">
    <property type="component" value="Chromosome Z"/>
</dbReference>
<feature type="compositionally biased region" description="Gly residues" evidence="9">
    <location>
        <begin position="56"/>
        <end position="71"/>
    </location>
</feature>
<dbReference type="PANTHER" id="PTHR10782">
    <property type="entry name" value="ZINC FINGER MIZ DOMAIN-CONTAINING PROTEIN"/>
    <property type="match status" value="1"/>
</dbReference>
<feature type="compositionally biased region" description="Low complexity" evidence="9">
    <location>
        <begin position="856"/>
        <end position="870"/>
    </location>
</feature>
<keyword evidence="2" id="KW-1017">Isopeptide bond</keyword>
<dbReference type="InterPro" id="IPR057847">
    <property type="entry name" value="ZMIZ1/ZMIZ2_GBD-like"/>
</dbReference>
<evidence type="ECO:0000256" key="5">
    <source>
        <dbReference type="ARBA" id="ARBA00022833"/>
    </source>
</evidence>
<dbReference type="InParanoid" id="A0A3P8VIK7"/>
<dbReference type="Pfam" id="PF02891">
    <property type="entry name" value="zf-MIZ"/>
    <property type="match status" value="1"/>
</dbReference>
<dbReference type="Ensembl" id="ENSCSET00000014265.1">
    <property type="protein sequence ID" value="ENSCSEP00000014099.1"/>
    <property type="gene ID" value="ENSCSEG00000009050.1"/>
</dbReference>
<dbReference type="STRING" id="244447.ENSCSEP00000014099"/>
<dbReference type="GO" id="GO:0045944">
    <property type="term" value="P:positive regulation of transcription by RNA polymerase II"/>
    <property type="evidence" value="ECO:0007669"/>
    <property type="project" value="UniProtKB-ARBA"/>
</dbReference>
<dbReference type="FunFam" id="3.30.40.10:FF:000012">
    <property type="entry name" value="Zinc finger MIZ domain-containing protein 2"/>
    <property type="match status" value="1"/>
</dbReference>
<reference evidence="11" key="2">
    <citation type="submission" date="2025-08" db="UniProtKB">
        <authorList>
            <consortium name="Ensembl"/>
        </authorList>
    </citation>
    <scope>IDENTIFICATION</scope>
</reference>
<accession>A0A3P8VIK7</accession>
<feature type="compositionally biased region" description="Low complexity" evidence="9">
    <location>
        <begin position="692"/>
        <end position="707"/>
    </location>
</feature>